<evidence type="ECO:0000313" key="3">
    <source>
        <dbReference type="EMBL" id="NED96226.1"/>
    </source>
</evidence>
<protein>
    <submittedName>
        <fullName evidence="3">ROK family protein</fullName>
    </submittedName>
</protein>
<dbReference type="EMBL" id="JAAGOB010000006">
    <property type="protein sequence ID" value="NED96226.1"/>
    <property type="molecule type" value="Genomic_DNA"/>
</dbReference>
<dbReference type="GO" id="GO:0003677">
    <property type="term" value="F:DNA binding"/>
    <property type="evidence" value="ECO:0007669"/>
    <property type="project" value="InterPro"/>
</dbReference>
<sequence length="436" mass="45607">MTAPGTVVAAGTEFMREINASAILRRLRSERSMSVAALAEAVGLSRQAVTRSLHALAAEGIVEFTAPERRTTRMGRPAQLVRFRAEAGYVLGVSIDPQHLRVALCDLAGDVVTSEHVEFPPEVAGEEALAALVAAVARVLETAGVPREDVWYASAGAPGIVDPAAGVIKLIPSMPGISGDILVRIIGDAVGCPVYLDNDVKLATQGELWRGVEHPQESLVVIHWGDRVGAGIVLKGELYRGASNDAGDIGFLDLLVGPGETAPDPAPDTDLPRPPGLGRFEEWVGAGEIVALASAAARRLGDDDLRFRLGAGGDHHVDTVIDAFTDGTPAAVAAIEVAAGRFAKGVAAIRAILDPSLIVIGGPLARCGEPLLDVIRRDLESHPLNQPALEISALGDDAVLFGALYHALAEIERAGFGRLDGKPAESAHHDHGKRSN</sequence>
<dbReference type="InterPro" id="IPR043129">
    <property type="entry name" value="ATPase_NBD"/>
</dbReference>
<dbReference type="SMART" id="SM00419">
    <property type="entry name" value="HTH_CRP"/>
    <property type="match status" value="1"/>
</dbReference>
<dbReference type="Gene3D" id="3.30.420.40">
    <property type="match status" value="2"/>
</dbReference>
<dbReference type="PROSITE" id="PS50943">
    <property type="entry name" value="HTH_CROC1"/>
    <property type="match status" value="1"/>
</dbReference>
<keyword evidence="4" id="KW-1185">Reference proteome</keyword>
<evidence type="ECO:0000313" key="4">
    <source>
        <dbReference type="Proteomes" id="UP000469185"/>
    </source>
</evidence>
<dbReference type="InterPro" id="IPR012318">
    <property type="entry name" value="HTH_CRP"/>
</dbReference>
<accession>A0A6N9YMH2</accession>
<feature type="domain" description="HTH cro/C1-type" evidence="2">
    <location>
        <begin position="24"/>
        <end position="51"/>
    </location>
</feature>
<dbReference type="Proteomes" id="UP000469185">
    <property type="component" value="Unassembled WGS sequence"/>
</dbReference>
<dbReference type="Pfam" id="PF01047">
    <property type="entry name" value="MarR"/>
    <property type="match status" value="1"/>
</dbReference>
<name>A0A6N9YMH2_9ACTN</name>
<dbReference type="InterPro" id="IPR000835">
    <property type="entry name" value="HTH_MarR-typ"/>
</dbReference>
<dbReference type="InterPro" id="IPR001387">
    <property type="entry name" value="Cro/C1-type_HTH"/>
</dbReference>
<dbReference type="Pfam" id="PF00480">
    <property type="entry name" value="ROK"/>
    <property type="match status" value="1"/>
</dbReference>
<gene>
    <name evidence="3" type="ORF">G1H11_12985</name>
</gene>
<comment type="caution">
    <text evidence="3">The sequence shown here is derived from an EMBL/GenBank/DDBJ whole genome shotgun (WGS) entry which is preliminary data.</text>
</comment>
<evidence type="ECO:0000259" key="2">
    <source>
        <dbReference type="PROSITE" id="PS50943"/>
    </source>
</evidence>
<dbReference type="PANTHER" id="PTHR18964:SF149">
    <property type="entry name" value="BIFUNCTIONAL UDP-N-ACETYLGLUCOSAMINE 2-EPIMERASE_N-ACETYLMANNOSAMINE KINASE"/>
    <property type="match status" value="1"/>
</dbReference>
<dbReference type="SUPFAM" id="SSF46785">
    <property type="entry name" value="Winged helix' DNA-binding domain"/>
    <property type="match status" value="1"/>
</dbReference>
<dbReference type="SUPFAM" id="SSF53067">
    <property type="entry name" value="Actin-like ATPase domain"/>
    <property type="match status" value="1"/>
</dbReference>
<reference evidence="3 4" key="1">
    <citation type="submission" date="2020-02" db="EMBL/GenBank/DDBJ databases">
        <authorList>
            <person name="Li X.-J."/>
            <person name="Feng X.-M."/>
        </authorList>
    </citation>
    <scope>NUCLEOTIDE SEQUENCE [LARGE SCALE GENOMIC DNA]</scope>
    <source>
        <strain evidence="3 4">CGMCC 4.7225</strain>
    </source>
</reference>
<dbReference type="Gene3D" id="1.10.10.10">
    <property type="entry name" value="Winged helix-like DNA-binding domain superfamily/Winged helix DNA-binding domain"/>
    <property type="match status" value="1"/>
</dbReference>
<proteinExistence type="inferred from homology"/>
<organism evidence="3 4">
    <name type="scientific">Phytoactinopolyspora alkaliphila</name>
    <dbReference type="NCBI Taxonomy" id="1783498"/>
    <lineage>
        <taxon>Bacteria</taxon>
        <taxon>Bacillati</taxon>
        <taxon>Actinomycetota</taxon>
        <taxon>Actinomycetes</taxon>
        <taxon>Jiangellales</taxon>
        <taxon>Jiangellaceae</taxon>
        <taxon>Phytoactinopolyspora</taxon>
    </lineage>
</organism>
<dbReference type="InterPro" id="IPR000600">
    <property type="entry name" value="ROK"/>
</dbReference>
<dbReference type="InterPro" id="IPR011991">
    <property type="entry name" value="ArsR-like_HTH"/>
</dbReference>
<dbReference type="RefSeq" id="WP_163818997.1">
    <property type="nucleotide sequence ID" value="NZ_JAAGOB010000006.1"/>
</dbReference>
<dbReference type="InterPro" id="IPR036390">
    <property type="entry name" value="WH_DNA-bd_sf"/>
</dbReference>
<comment type="similarity">
    <text evidence="1">Belongs to the ROK (NagC/XylR) family.</text>
</comment>
<evidence type="ECO:0000256" key="1">
    <source>
        <dbReference type="ARBA" id="ARBA00006479"/>
    </source>
</evidence>
<dbReference type="AlphaFoldDB" id="A0A6N9YMH2"/>
<dbReference type="InterPro" id="IPR036388">
    <property type="entry name" value="WH-like_DNA-bd_sf"/>
</dbReference>
<dbReference type="CDD" id="cd23763">
    <property type="entry name" value="ASKHA_ATPase_ROK"/>
    <property type="match status" value="1"/>
</dbReference>
<dbReference type="CDD" id="cd00090">
    <property type="entry name" value="HTH_ARSR"/>
    <property type="match status" value="1"/>
</dbReference>
<dbReference type="PANTHER" id="PTHR18964">
    <property type="entry name" value="ROK (REPRESSOR, ORF, KINASE) FAMILY"/>
    <property type="match status" value="1"/>
</dbReference>
<dbReference type="GO" id="GO:0006355">
    <property type="term" value="P:regulation of DNA-templated transcription"/>
    <property type="evidence" value="ECO:0007669"/>
    <property type="project" value="InterPro"/>
</dbReference>